<dbReference type="SUPFAM" id="SSF46785">
    <property type="entry name" value="Winged helix' DNA-binding domain"/>
    <property type="match status" value="1"/>
</dbReference>
<dbReference type="PANTHER" id="PTHR33164">
    <property type="entry name" value="TRANSCRIPTIONAL REGULATOR, MARR FAMILY"/>
    <property type="match status" value="1"/>
</dbReference>
<reference evidence="3" key="1">
    <citation type="submission" date="2018-05" db="EMBL/GenBank/DDBJ databases">
        <authorList>
            <person name="Deangelis K."/>
            <person name="Huntemann M."/>
            <person name="Clum A."/>
            <person name="Pillay M."/>
            <person name="Palaniappan K."/>
            <person name="Varghese N."/>
            <person name="Mikhailova N."/>
            <person name="Stamatis D."/>
            <person name="Reddy T."/>
            <person name="Daum C."/>
            <person name="Shapiro N."/>
            <person name="Ivanova N."/>
            <person name="Kyrpides N."/>
            <person name="Woyke T."/>
        </authorList>
    </citation>
    <scope>NUCLEOTIDE SEQUENCE [LARGE SCALE GENOMIC DNA]</scope>
    <source>
        <strain evidence="3">GAS496</strain>
    </source>
</reference>
<dbReference type="AlphaFoldDB" id="A0A318H7L5"/>
<accession>A0A318H7L5</accession>
<dbReference type="Pfam" id="PF12802">
    <property type="entry name" value="MarR_2"/>
    <property type="match status" value="1"/>
</dbReference>
<keyword evidence="2" id="KW-0238">DNA-binding</keyword>
<dbReference type="Proteomes" id="UP000247781">
    <property type="component" value="Unassembled WGS sequence"/>
</dbReference>
<reference evidence="2 3" key="2">
    <citation type="submission" date="2018-06" db="EMBL/GenBank/DDBJ databases">
        <title>Sequencing of bacterial isolates from soil warming experiment in Harvard Forest, Massachusetts, USA.</title>
        <authorList>
            <person name="Deangelis K.PhD."/>
        </authorList>
    </citation>
    <scope>NUCLEOTIDE SEQUENCE [LARGE SCALE GENOMIC DNA]</scope>
    <source>
        <strain evidence="2 3">GAS496</strain>
    </source>
</reference>
<proteinExistence type="predicted"/>
<dbReference type="PRINTS" id="PR00598">
    <property type="entry name" value="HTHMARR"/>
</dbReference>
<dbReference type="GO" id="GO:0003700">
    <property type="term" value="F:DNA-binding transcription factor activity"/>
    <property type="evidence" value="ECO:0007669"/>
    <property type="project" value="InterPro"/>
</dbReference>
<dbReference type="InterPro" id="IPR000835">
    <property type="entry name" value="HTH_MarR-typ"/>
</dbReference>
<protein>
    <submittedName>
        <fullName evidence="2">DNA-binding MarR family transcriptional regulator</fullName>
    </submittedName>
</protein>
<dbReference type="GO" id="GO:0003677">
    <property type="term" value="F:DNA binding"/>
    <property type="evidence" value="ECO:0007669"/>
    <property type="project" value="UniProtKB-KW"/>
</dbReference>
<dbReference type="InterPro" id="IPR036390">
    <property type="entry name" value="WH_DNA-bd_sf"/>
</dbReference>
<dbReference type="GO" id="GO:0006950">
    <property type="term" value="P:response to stress"/>
    <property type="evidence" value="ECO:0007669"/>
    <property type="project" value="TreeGrafter"/>
</dbReference>
<dbReference type="InterPro" id="IPR039422">
    <property type="entry name" value="MarR/SlyA-like"/>
</dbReference>
<evidence type="ECO:0000259" key="1">
    <source>
        <dbReference type="PROSITE" id="PS50995"/>
    </source>
</evidence>
<dbReference type="PROSITE" id="PS50995">
    <property type="entry name" value="HTH_MARR_2"/>
    <property type="match status" value="1"/>
</dbReference>
<dbReference type="InterPro" id="IPR036388">
    <property type="entry name" value="WH-like_DNA-bd_sf"/>
</dbReference>
<organism evidence="2 3">
    <name type="scientific">Mycolicibacterium moriokaense</name>
    <dbReference type="NCBI Taxonomy" id="39691"/>
    <lineage>
        <taxon>Bacteria</taxon>
        <taxon>Bacillati</taxon>
        <taxon>Actinomycetota</taxon>
        <taxon>Actinomycetes</taxon>
        <taxon>Mycobacteriales</taxon>
        <taxon>Mycobacteriaceae</taxon>
        <taxon>Mycolicibacterium</taxon>
    </lineage>
</organism>
<sequence length="144" mass="15613">MAVDSEPERLGLRYLTLAYRVRKVVDKHMASSGLSLARWKVLEILDAKGSIRQKALARELGFAERSITQAVESLASDRLVERRPDPADGRAKLVTLTDEGAAALAAGTEAGAEVLQRIFGTLDRKQLASLDKLLNVIDDAAGEN</sequence>
<feature type="domain" description="HTH marR-type" evidence="1">
    <location>
        <begin position="1"/>
        <end position="139"/>
    </location>
</feature>
<dbReference type="PANTHER" id="PTHR33164:SF43">
    <property type="entry name" value="HTH-TYPE TRANSCRIPTIONAL REPRESSOR YETL"/>
    <property type="match status" value="1"/>
</dbReference>
<comment type="caution">
    <text evidence="2">The sequence shown here is derived from an EMBL/GenBank/DDBJ whole genome shotgun (WGS) entry which is preliminary data.</text>
</comment>
<evidence type="ECO:0000313" key="3">
    <source>
        <dbReference type="Proteomes" id="UP000247781"/>
    </source>
</evidence>
<dbReference type="SMART" id="SM00347">
    <property type="entry name" value="HTH_MARR"/>
    <property type="match status" value="1"/>
</dbReference>
<evidence type="ECO:0000313" key="2">
    <source>
        <dbReference type="EMBL" id="PXX00397.1"/>
    </source>
</evidence>
<keyword evidence="3" id="KW-1185">Reference proteome</keyword>
<dbReference type="RefSeq" id="WP_220032546.1">
    <property type="nucleotide sequence ID" value="NZ_QJJU01000034.1"/>
</dbReference>
<gene>
    <name evidence="2" type="ORF">C8E89_13449</name>
</gene>
<name>A0A318H7L5_9MYCO</name>
<dbReference type="EMBL" id="QJJU01000034">
    <property type="protein sequence ID" value="PXX00397.1"/>
    <property type="molecule type" value="Genomic_DNA"/>
</dbReference>
<dbReference type="Gene3D" id="1.10.10.10">
    <property type="entry name" value="Winged helix-like DNA-binding domain superfamily/Winged helix DNA-binding domain"/>
    <property type="match status" value="1"/>
</dbReference>